<evidence type="ECO:0000256" key="4">
    <source>
        <dbReference type="ARBA" id="ARBA00022833"/>
    </source>
</evidence>
<comment type="caution">
    <text evidence="11">The sequence shown here is derived from an EMBL/GenBank/DDBJ whole genome shotgun (WGS) entry which is preliminary data.</text>
</comment>
<dbReference type="Gene3D" id="3.30.50.10">
    <property type="entry name" value="Erythroid Transcription Factor GATA-1, subunit A"/>
    <property type="match status" value="1"/>
</dbReference>
<dbReference type="PANTHER" id="PTHR10071">
    <property type="entry name" value="TRANSCRIPTION FACTOR GATA FAMILY MEMBER"/>
    <property type="match status" value="1"/>
</dbReference>
<evidence type="ECO:0000313" key="11">
    <source>
        <dbReference type="EMBL" id="KAJ9154810.1"/>
    </source>
</evidence>
<dbReference type="PANTHER" id="PTHR10071:SF338">
    <property type="entry name" value="GATA-TYPE DOMAIN-CONTAINING PROTEIN"/>
    <property type="match status" value="1"/>
</dbReference>
<evidence type="ECO:0000256" key="6">
    <source>
        <dbReference type="ARBA" id="ARBA00023163"/>
    </source>
</evidence>
<evidence type="ECO:0000313" key="12">
    <source>
        <dbReference type="Proteomes" id="UP001174694"/>
    </source>
</evidence>
<dbReference type="GO" id="GO:0005634">
    <property type="term" value="C:nucleus"/>
    <property type="evidence" value="ECO:0007669"/>
    <property type="project" value="UniProtKB-SubCell"/>
</dbReference>
<dbReference type="Proteomes" id="UP001174694">
    <property type="component" value="Unassembled WGS sequence"/>
</dbReference>
<keyword evidence="4" id="KW-0862">Zinc</keyword>
<dbReference type="FunFam" id="3.30.50.10:FF:000007">
    <property type="entry name" value="Nitrogen regulatory AreA, N-terminal"/>
    <property type="match status" value="1"/>
</dbReference>
<dbReference type="Pfam" id="PF00320">
    <property type="entry name" value="GATA"/>
    <property type="match status" value="1"/>
</dbReference>
<feature type="compositionally biased region" description="Low complexity" evidence="9">
    <location>
        <begin position="22"/>
        <end position="37"/>
    </location>
</feature>
<dbReference type="SMART" id="SM00401">
    <property type="entry name" value="ZnF_GATA"/>
    <property type="match status" value="1"/>
</dbReference>
<keyword evidence="5" id="KW-0805">Transcription regulation</keyword>
<feature type="region of interest" description="Disordered" evidence="9">
    <location>
        <begin position="302"/>
        <end position="326"/>
    </location>
</feature>
<dbReference type="InterPro" id="IPR056998">
    <property type="entry name" value="Asd-4/GZF3_helical"/>
</dbReference>
<dbReference type="PROSITE" id="PS50114">
    <property type="entry name" value="GATA_ZN_FINGER_2"/>
    <property type="match status" value="1"/>
</dbReference>
<evidence type="ECO:0000256" key="2">
    <source>
        <dbReference type="ARBA" id="ARBA00022723"/>
    </source>
</evidence>
<evidence type="ECO:0000256" key="5">
    <source>
        <dbReference type="ARBA" id="ARBA00023015"/>
    </source>
</evidence>
<keyword evidence="6" id="KW-0804">Transcription</keyword>
<feature type="compositionally biased region" description="Polar residues" evidence="9">
    <location>
        <begin position="41"/>
        <end position="57"/>
    </location>
</feature>
<dbReference type="PRINTS" id="PR00619">
    <property type="entry name" value="GATAZNFINGER"/>
</dbReference>
<accession>A0AA38VY81</accession>
<evidence type="ECO:0000256" key="1">
    <source>
        <dbReference type="ARBA" id="ARBA00004123"/>
    </source>
</evidence>
<dbReference type="SUPFAM" id="SSF57716">
    <property type="entry name" value="Glucocorticoid receptor-like (DNA-binding domain)"/>
    <property type="match status" value="1"/>
</dbReference>
<evidence type="ECO:0000256" key="8">
    <source>
        <dbReference type="PROSITE-ProRule" id="PRU00094"/>
    </source>
</evidence>
<name>A0AA38VY81_9PEZI</name>
<dbReference type="PROSITE" id="PS00344">
    <property type="entry name" value="GATA_ZN_FINGER_1"/>
    <property type="match status" value="1"/>
</dbReference>
<sequence length="372" mass="39925">MEDGNGPGPQLLPPPATLEPISRPSSTSTQASLSQLPGISSIATGNASADSPQTRPTTLPVPIFPASSPAATTAGPAGHMPTCQNCSTSTTPLWRRDEMGAVLCNACGLFLKLHGRPRPISLKTDVIKSRNRVKTMRPDMAMKKKQSLPATTDPNATDAQAQAAAALGARRASQKSANGHVDGSHSPVSRTATPNMYNAHLPLYHGVEDPQLQAQSLPGFAVSAPSPGRAPSPLNGERLDVPQTHEQILAANSSLKTRVSELEVINDFIRGRLEQLETYQATQREGAEPSQAEAQLRAQLEATTKSETELRAQLEDSHRRENNLKRRLDELEVELKETKDSLEAYESGRAKKLRVADMVKDEAETATPESSS</sequence>
<reference evidence="11" key="1">
    <citation type="submission" date="2022-07" db="EMBL/GenBank/DDBJ databases">
        <title>Fungi with potential for degradation of polypropylene.</title>
        <authorList>
            <person name="Gostincar C."/>
        </authorList>
    </citation>
    <scope>NUCLEOTIDE SEQUENCE</scope>
    <source>
        <strain evidence="11">EXF-13308</strain>
    </source>
</reference>
<feature type="region of interest" description="Disordered" evidence="9">
    <location>
        <begin position="141"/>
        <end position="189"/>
    </location>
</feature>
<evidence type="ECO:0000256" key="7">
    <source>
        <dbReference type="ARBA" id="ARBA00023242"/>
    </source>
</evidence>
<keyword evidence="2" id="KW-0479">Metal-binding</keyword>
<evidence type="ECO:0000256" key="9">
    <source>
        <dbReference type="SAM" id="MobiDB-lite"/>
    </source>
</evidence>
<evidence type="ECO:0000256" key="3">
    <source>
        <dbReference type="ARBA" id="ARBA00022771"/>
    </source>
</evidence>
<keyword evidence="12" id="KW-1185">Reference proteome</keyword>
<dbReference type="AlphaFoldDB" id="A0AA38VY81"/>
<gene>
    <name evidence="11" type="ORF">NKR23_g2481</name>
</gene>
<dbReference type="GO" id="GO:0000981">
    <property type="term" value="F:DNA-binding transcription factor activity, RNA polymerase II-specific"/>
    <property type="evidence" value="ECO:0007669"/>
    <property type="project" value="TreeGrafter"/>
</dbReference>
<protein>
    <submittedName>
        <fullName evidence="11">GATA type zinc finger protein asd-4</fullName>
    </submittedName>
</protein>
<dbReference type="CDD" id="cd00202">
    <property type="entry name" value="ZnF_GATA"/>
    <property type="match status" value="1"/>
</dbReference>
<dbReference type="GO" id="GO:0045944">
    <property type="term" value="P:positive regulation of transcription by RNA polymerase II"/>
    <property type="evidence" value="ECO:0007669"/>
    <property type="project" value="TreeGrafter"/>
</dbReference>
<dbReference type="Pfam" id="PF25026">
    <property type="entry name" value="Asd-4"/>
    <property type="match status" value="1"/>
</dbReference>
<keyword evidence="3 8" id="KW-0863">Zinc-finger</keyword>
<organism evidence="11 12">
    <name type="scientific">Pleurostoma richardsiae</name>
    <dbReference type="NCBI Taxonomy" id="41990"/>
    <lineage>
        <taxon>Eukaryota</taxon>
        <taxon>Fungi</taxon>
        <taxon>Dikarya</taxon>
        <taxon>Ascomycota</taxon>
        <taxon>Pezizomycotina</taxon>
        <taxon>Sordariomycetes</taxon>
        <taxon>Sordariomycetidae</taxon>
        <taxon>Calosphaeriales</taxon>
        <taxon>Pleurostomataceae</taxon>
        <taxon>Pleurostoma</taxon>
    </lineage>
</organism>
<feature type="compositionally biased region" description="Basic and acidic residues" evidence="9">
    <location>
        <begin position="304"/>
        <end position="326"/>
    </location>
</feature>
<proteinExistence type="predicted"/>
<dbReference type="GO" id="GO:0000978">
    <property type="term" value="F:RNA polymerase II cis-regulatory region sequence-specific DNA binding"/>
    <property type="evidence" value="ECO:0007669"/>
    <property type="project" value="TreeGrafter"/>
</dbReference>
<dbReference type="GO" id="GO:0008270">
    <property type="term" value="F:zinc ion binding"/>
    <property type="evidence" value="ECO:0007669"/>
    <property type="project" value="UniProtKB-KW"/>
</dbReference>
<comment type="subcellular location">
    <subcellularLocation>
        <location evidence="1">Nucleus</location>
    </subcellularLocation>
</comment>
<dbReference type="InterPro" id="IPR013088">
    <property type="entry name" value="Znf_NHR/GATA"/>
</dbReference>
<dbReference type="EMBL" id="JANBVO010000004">
    <property type="protein sequence ID" value="KAJ9154810.1"/>
    <property type="molecule type" value="Genomic_DNA"/>
</dbReference>
<dbReference type="GO" id="GO:0000122">
    <property type="term" value="P:negative regulation of transcription by RNA polymerase II"/>
    <property type="evidence" value="ECO:0007669"/>
    <property type="project" value="TreeGrafter"/>
</dbReference>
<evidence type="ECO:0000259" key="10">
    <source>
        <dbReference type="PROSITE" id="PS50114"/>
    </source>
</evidence>
<keyword evidence="7" id="KW-0539">Nucleus</keyword>
<feature type="domain" description="GATA-type" evidence="10">
    <location>
        <begin position="83"/>
        <end position="130"/>
    </location>
</feature>
<dbReference type="InterPro" id="IPR000679">
    <property type="entry name" value="Znf_GATA"/>
</dbReference>
<feature type="compositionally biased region" description="Low complexity" evidence="9">
    <location>
        <begin position="148"/>
        <end position="171"/>
    </location>
</feature>
<feature type="region of interest" description="Disordered" evidence="9">
    <location>
        <begin position="1"/>
        <end position="59"/>
    </location>
</feature>
<dbReference type="InterPro" id="IPR039355">
    <property type="entry name" value="Transcription_factor_GATA"/>
</dbReference>